<dbReference type="Pfam" id="PF26604">
    <property type="entry name" value="CBU_0592"/>
    <property type="match status" value="1"/>
</dbReference>
<accession>A0AAC9FFE4</accession>
<organism evidence="3 4">
    <name type="scientific">Sphingopyxis macrogoltabida</name>
    <name type="common">Sphingomonas macrogoltabidus</name>
    <dbReference type="NCBI Taxonomy" id="33050"/>
    <lineage>
        <taxon>Bacteria</taxon>
        <taxon>Pseudomonadati</taxon>
        <taxon>Pseudomonadota</taxon>
        <taxon>Alphaproteobacteria</taxon>
        <taxon>Sphingomonadales</taxon>
        <taxon>Sphingomonadaceae</taxon>
        <taxon>Sphingopyxis</taxon>
    </lineage>
</organism>
<name>A0AAC9FFE4_SPHMC</name>
<feature type="transmembrane region" description="Helical" evidence="1">
    <location>
        <begin position="61"/>
        <end position="80"/>
    </location>
</feature>
<keyword evidence="1" id="KW-1133">Transmembrane helix</keyword>
<dbReference type="Proteomes" id="UP000076088">
    <property type="component" value="Chromosome"/>
</dbReference>
<keyword evidence="1" id="KW-0472">Membrane</keyword>
<dbReference type="NCBIfam" id="NF047864">
    <property type="entry name" value="CBU_0592_membra"/>
    <property type="match status" value="1"/>
</dbReference>
<dbReference type="InterPro" id="IPR058058">
    <property type="entry name" value="CBU_0592-like"/>
</dbReference>
<evidence type="ECO:0000256" key="1">
    <source>
        <dbReference type="SAM" id="Phobius"/>
    </source>
</evidence>
<evidence type="ECO:0000259" key="2">
    <source>
        <dbReference type="Pfam" id="PF26604"/>
    </source>
</evidence>
<dbReference type="RefSeq" id="WP_054727744.1">
    <property type="nucleotide sequence ID" value="NZ_CP009429.1"/>
</dbReference>
<reference evidence="3 4" key="2">
    <citation type="journal article" date="2016" name="Genome Announc.">
        <title>Complete Genome Sequence of Sphingopyxis macrogoltabida Strain 203N (NBRC 111659), a Polyethylene Glycol Degrader.</title>
        <authorList>
            <person name="Ohtsubo Y."/>
            <person name="Nonoyama S."/>
            <person name="Nagata Y."/>
            <person name="Numata M."/>
            <person name="Tsuchikane K."/>
            <person name="Hosoyama A."/>
            <person name="Yamazoe A."/>
            <person name="Tsuda M."/>
            <person name="Fujita N."/>
            <person name="Kawai F."/>
        </authorList>
    </citation>
    <scope>NUCLEOTIDE SEQUENCE [LARGE SCALE GENOMIC DNA]</scope>
    <source>
        <strain evidence="3 4">203N</strain>
    </source>
</reference>
<protein>
    <recommendedName>
        <fullName evidence="2">CBU-0592-like domain-containing protein</fullName>
    </recommendedName>
</protein>
<reference evidence="4" key="1">
    <citation type="submission" date="2015-11" db="EMBL/GenBank/DDBJ databases">
        <title>Complete genome sequence of a polyethylene-glycol degrader Sphingopyxis macrogoltabida 203N (NBRC 111659).</title>
        <authorList>
            <person name="Yoshiyuki O."/>
            <person name="Shouta N."/>
            <person name="Nagata Y."/>
            <person name="Numata M."/>
            <person name="Tsuchikane K."/>
            <person name="Hosoyama A."/>
            <person name="Yamazoe A."/>
            <person name="Tsuda M."/>
            <person name="Fujita N."/>
            <person name="Kawai F."/>
        </authorList>
    </citation>
    <scope>NUCLEOTIDE SEQUENCE [LARGE SCALE GENOMIC DNA]</scope>
    <source>
        <strain evidence="4">203N</strain>
    </source>
</reference>
<feature type="transmembrane region" description="Helical" evidence="1">
    <location>
        <begin position="6"/>
        <end position="25"/>
    </location>
</feature>
<dbReference type="EMBL" id="CP013344">
    <property type="protein sequence ID" value="AMU89165.1"/>
    <property type="molecule type" value="Genomic_DNA"/>
</dbReference>
<feature type="transmembrane region" description="Helical" evidence="1">
    <location>
        <begin position="37"/>
        <end position="55"/>
    </location>
</feature>
<proteinExistence type="predicted"/>
<keyword evidence="1" id="KW-0812">Transmembrane</keyword>
<gene>
    <name evidence="3" type="ORF">ATM17_08955</name>
</gene>
<dbReference type="KEGG" id="smaz:LH19_10880"/>
<dbReference type="AlphaFoldDB" id="A0AAC9FFE4"/>
<keyword evidence="4" id="KW-1185">Reference proteome</keyword>
<evidence type="ECO:0000313" key="4">
    <source>
        <dbReference type="Proteomes" id="UP000076088"/>
    </source>
</evidence>
<sequence>MDALGLAIEVIGWSAAVVILVAYVLLSLGKLEARSYLYQWMNVIGAAGFILNSGYNGAIPSAVLNVIWAGIGLFTIGIVWRARRTPLAH</sequence>
<feature type="domain" description="CBU-0592-like" evidence="2">
    <location>
        <begin position="9"/>
        <end position="83"/>
    </location>
</feature>
<evidence type="ECO:0000313" key="3">
    <source>
        <dbReference type="EMBL" id="AMU89165.1"/>
    </source>
</evidence>